<dbReference type="HOGENOM" id="CLU_121431_0_0_5"/>
<evidence type="ECO:0000259" key="1">
    <source>
        <dbReference type="Pfam" id="PF14423"/>
    </source>
</evidence>
<gene>
    <name evidence="2" type="ordered locus">ACMV_13210</name>
</gene>
<accession>F0IY08</accession>
<protein>
    <recommendedName>
        <fullName evidence="1">Immunity protein Imm5 domain-containing protein</fullName>
    </recommendedName>
</protein>
<dbReference type="KEGG" id="amv:ACMV_13210"/>
<reference evidence="2 3" key="1">
    <citation type="submission" date="2010-12" db="EMBL/GenBank/DDBJ databases">
        <title>Whole genome sequence of Acidiphilium multivorum AIU301.</title>
        <authorList>
            <person name="Narita-Yamada S."/>
            <person name="Nakamura S."/>
            <person name="Ito N."/>
            <person name="Takarada H."/>
            <person name="Katano Y."/>
            <person name="Nakazawa H."/>
            <person name="Hosoyama A."/>
            <person name="Yamada R."/>
            <person name="Fujita N."/>
        </authorList>
    </citation>
    <scope>NUCLEOTIDE SEQUENCE [LARGE SCALE GENOMIC DNA]</scope>
    <source>
        <strain evidence="3">DSM 11245 / JCM 8867 / AIU301</strain>
    </source>
</reference>
<dbReference type="InterPro" id="IPR025675">
    <property type="entry name" value="Imm5"/>
</dbReference>
<dbReference type="Proteomes" id="UP000007100">
    <property type="component" value="Chromosome"/>
</dbReference>
<dbReference type="EMBL" id="AP012035">
    <property type="protein sequence ID" value="BAJ80668.1"/>
    <property type="molecule type" value="Genomic_DNA"/>
</dbReference>
<dbReference type="Pfam" id="PF14423">
    <property type="entry name" value="Imm5"/>
    <property type="match status" value="1"/>
</dbReference>
<evidence type="ECO:0000313" key="3">
    <source>
        <dbReference type="Proteomes" id="UP000007100"/>
    </source>
</evidence>
<dbReference type="AlphaFoldDB" id="F0IY08"/>
<organism evidence="2 3">
    <name type="scientific">Acidiphilium multivorum (strain DSM 11245 / JCM 8867 / NBRC 100883 / AIU 301)</name>
    <dbReference type="NCBI Taxonomy" id="926570"/>
    <lineage>
        <taxon>Bacteria</taxon>
        <taxon>Pseudomonadati</taxon>
        <taxon>Pseudomonadota</taxon>
        <taxon>Alphaproteobacteria</taxon>
        <taxon>Acetobacterales</taxon>
        <taxon>Acidocellaceae</taxon>
        <taxon>Acidiphilium</taxon>
    </lineage>
</organism>
<sequence length="171" mass="19016">MYPDIETKQGRDVGHRRLVLLDILAVQRVMPLWRAVFPTDNSPALMLRIALDTAFDRTDPVLAEKTRDSLYVDIVENRSYAKGQETAMFVGHAAANTIITAVFQGVPDADAEIDDDDLDPEGFEPSMLAAAAEAGGLPWSEATDRKKERAFWDWYLGSAIRRACEMTGNEV</sequence>
<keyword evidence="3" id="KW-1185">Reference proteome</keyword>
<evidence type="ECO:0000313" key="2">
    <source>
        <dbReference type="EMBL" id="BAJ80668.1"/>
    </source>
</evidence>
<proteinExistence type="predicted"/>
<feature type="domain" description="Immunity protein Imm5" evidence="1">
    <location>
        <begin position="1"/>
        <end position="161"/>
    </location>
</feature>
<name>F0IY08_ACIMA</name>